<organism evidence="1 2">
    <name type="scientific">Anaerobacillus alkalidiazotrophicus</name>
    <dbReference type="NCBI Taxonomy" id="472963"/>
    <lineage>
        <taxon>Bacteria</taxon>
        <taxon>Bacillati</taxon>
        <taxon>Bacillota</taxon>
        <taxon>Bacilli</taxon>
        <taxon>Bacillales</taxon>
        <taxon>Bacillaceae</taxon>
        <taxon>Anaerobacillus</taxon>
    </lineage>
</organism>
<comment type="caution">
    <text evidence="1">The sequence shown here is derived from an EMBL/GenBank/DDBJ whole genome shotgun (WGS) entry which is preliminary data.</text>
</comment>
<dbReference type="AlphaFoldDB" id="A0A1S2M8R6"/>
<name>A0A1S2M8R6_9BACI</name>
<proteinExistence type="predicted"/>
<protein>
    <submittedName>
        <fullName evidence="1">Uncharacterized protein</fullName>
    </submittedName>
</protein>
<sequence>MKSKEVDSFCEQIMNDDFHISNFHKFQNRIKTEIISIRTKIEELNKKIDKQHLENINSDEILLLNLRNSTKQ</sequence>
<dbReference type="STRING" id="472963.BKP45_07320"/>
<reference evidence="1 2" key="1">
    <citation type="submission" date="2016-10" db="EMBL/GenBank/DDBJ databases">
        <title>Draft genome sequences of four alkaliphilic bacteria belonging to the Anaerobacillus genus.</title>
        <authorList>
            <person name="Bassil N.M."/>
            <person name="Lloyd J.R."/>
        </authorList>
    </citation>
    <scope>NUCLEOTIDE SEQUENCE [LARGE SCALE GENOMIC DNA]</scope>
    <source>
        <strain evidence="1 2">DSM 22531</strain>
    </source>
</reference>
<dbReference type="Proteomes" id="UP000180057">
    <property type="component" value="Unassembled WGS sequence"/>
</dbReference>
<evidence type="ECO:0000313" key="1">
    <source>
        <dbReference type="EMBL" id="OIJ20994.1"/>
    </source>
</evidence>
<dbReference type="EMBL" id="MLQS01000002">
    <property type="protein sequence ID" value="OIJ20994.1"/>
    <property type="molecule type" value="Genomic_DNA"/>
</dbReference>
<accession>A0A1S2M8R6</accession>
<gene>
    <name evidence="1" type="ORF">BKP45_07320</name>
</gene>
<keyword evidence="2" id="KW-1185">Reference proteome</keyword>
<evidence type="ECO:0000313" key="2">
    <source>
        <dbReference type="Proteomes" id="UP000180057"/>
    </source>
</evidence>